<feature type="transmembrane region" description="Helical" evidence="11">
    <location>
        <begin position="25"/>
        <end position="45"/>
    </location>
</feature>
<dbReference type="EMBL" id="CP016808">
    <property type="protein sequence ID" value="ANY69677.1"/>
    <property type="molecule type" value="Genomic_DNA"/>
</dbReference>
<dbReference type="GO" id="GO:0005886">
    <property type="term" value="C:plasma membrane"/>
    <property type="evidence" value="ECO:0007669"/>
    <property type="project" value="UniProtKB-SubCell"/>
</dbReference>
<evidence type="ECO:0000256" key="4">
    <source>
        <dbReference type="ARBA" id="ARBA00022475"/>
    </source>
</evidence>
<keyword evidence="14" id="KW-0966">Cell projection</keyword>
<evidence type="ECO:0000259" key="13">
    <source>
        <dbReference type="Pfam" id="PF08345"/>
    </source>
</evidence>
<comment type="function">
    <text evidence="9">The M ring may be actively involved in energy transduction.</text>
</comment>
<dbReference type="GO" id="GO:0003774">
    <property type="term" value="F:cytoskeletal motor activity"/>
    <property type="evidence" value="ECO:0007669"/>
    <property type="project" value="InterPro"/>
</dbReference>
<feature type="domain" description="Flagellar M-ring N-terminal" evidence="12">
    <location>
        <begin position="46"/>
        <end position="224"/>
    </location>
</feature>
<organism evidence="14">
    <name type="scientific">Paenibacillus sp. BIHB 4019</name>
    <dbReference type="NCBI Taxonomy" id="1870819"/>
    <lineage>
        <taxon>Bacteria</taxon>
        <taxon>Bacillati</taxon>
        <taxon>Bacillota</taxon>
        <taxon>Bacilli</taxon>
        <taxon>Bacillales</taxon>
        <taxon>Paenibacillaceae</taxon>
        <taxon>Paenibacillus</taxon>
    </lineage>
</organism>
<evidence type="ECO:0000256" key="8">
    <source>
        <dbReference type="ARBA" id="ARBA00023143"/>
    </source>
</evidence>
<feature type="transmembrane region" description="Helical" evidence="11">
    <location>
        <begin position="440"/>
        <end position="462"/>
    </location>
</feature>
<dbReference type="Pfam" id="PF08345">
    <property type="entry name" value="YscJ_FliF_C"/>
    <property type="match status" value="1"/>
</dbReference>
<evidence type="ECO:0000313" key="14">
    <source>
        <dbReference type="EMBL" id="ANY69677.1"/>
    </source>
</evidence>
<dbReference type="Gene3D" id="3.30.300.30">
    <property type="match status" value="1"/>
</dbReference>
<dbReference type="InterPro" id="IPR013556">
    <property type="entry name" value="Flag_M-ring_C"/>
</dbReference>
<feature type="compositionally biased region" description="Gly residues" evidence="10">
    <location>
        <begin position="316"/>
        <end position="328"/>
    </location>
</feature>
<evidence type="ECO:0000259" key="12">
    <source>
        <dbReference type="Pfam" id="PF01514"/>
    </source>
</evidence>
<dbReference type="InterPro" id="IPR000067">
    <property type="entry name" value="FlgMring_FliF"/>
</dbReference>
<evidence type="ECO:0000256" key="3">
    <source>
        <dbReference type="ARBA" id="ARBA00007971"/>
    </source>
</evidence>
<dbReference type="InterPro" id="IPR045851">
    <property type="entry name" value="AMP-bd_C_sf"/>
</dbReference>
<evidence type="ECO:0000256" key="5">
    <source>
        <dbReference type="ARBA" id="ARBA00022692"/>
    </source>
</evidence>
<dbReference type="PANTHER" id="PTHR30046:SF0">
    <property type="entry name" value="FLAGELLAR M-RING PROTEIN"/>
    <property type="match status" value="1"/>
</dbReference>
<dbReference type="GO" id="GO:0009431">
    <property type="term" value="C:bacterial-type flagellum basal body, MS ring"/>
    <property type="evidence" value="ECO:0007669"/>
    <property type="project" value="InterPro"/>
</dbReference>
<keyword evidence="4" id="KW-1003">Cell membrane</keyword>
<proteinExistence type="inferred from homology"/>
<protein>
    <recommendedName>
        <fullName evidence="9">Flagellar M-ring protein</fullName>
    </recommendedName>
</protein>
<evidence type="ECO:0000256" key="7">
    <source>
        <dbReference type="ARBA" id="ARBA00023136"/>
    </source>
</evidence>
<sequence length="529" mass="56330">MNEKIAQFRLRISQFWSQMGKKQKIGLGASVGVLLLSIILLTVIFTRTDYELAFQNLDTTDSAAIMNYLDSNGIPYELGSGGTSISVPSAVAERTKVTIGSLGLVQNGSIGFEAFTQSSSTFGTTENEFNVKYLSALNGEIQQLLNRMQGVKSSKVLVNLPEESVFLTPEEKEKASASISMEFMAGYRPTQKEIDGYYNLVKTAVPGTTVDSITITGPQGELISSEAGGTIAGTTEAVDSQFQIQRKYEAELKKNIQQFLGPIVGSENLVISIGSSLNFDNKKTEEQQVVPLPDNNNNGIIVSQSDQTSSSTGGSSSAGGVAGTGGTDVPGYTATDAAGNSTSEESSSTINYDFGRINRTTISGPFVIKDLSISIGVEASRLTPESRTEITTFLTGLVRAQLADSGQDVNNDDLINKKVSLIGQTFAESTATNTIGGLSMGWAIGIGAAALAIIAGLIILLVRRRRQQAAEAAAAEAQEAVVASTAVEYPTLDFDSLSNDSQARKNLETLAKRKPDEFVNLLRTWLVDE</sequence>
<comment type="similarity">
    <text evidence="3 9">Belongs to the FliF family.</text>
</comment>
<evidence type="ECO:0000256" key="6">
    <source>
        <dbReference type="ARBA" id="ARBA00022989"/>
    </source>
</evidence>
<dbReference type="Pfam" id="PF01514">
    <property type="entry name" value="YscJ_FliF"/>
    <property type="match status" value="1"/>
</dbReference>
<comment type="subcellular location">
    <subcellularLocation>
        <location evidence="1 9">Bacterial flagellum basal body</location>
    </subcellularLocation>
    <subcellularLocation>
        <location evidence="2">Cell membrane</location>
        <topology evidence="2">Multi-pass membrane protein</topology>
    </subcellularLocation>
</comment>
<dbReference type="NCBIfam" id="TIGR00206">
    <property type="entry name" value="fliF"/>
    <property type="match status" value="1"/>
</dbReference>
<evidence type="ECO:0000256" key="9">
    <source>
        <dbReference type="PIRNR" id="PIRNR004862"/>
    </source>
</evidence>
<dbReference type="InterPro" id="IPR043427">
    <property type="entry name" value="YscJ/FliF"/>
</dbReference>
<evidence type="ECO:0000256" key="1">
    <source>
        <dbReference type="ARBA" id="ARBA00004117"/>
    </source>
</evidence>
<dbReference type="PANTHER" id="PTHR30046">
    <property type="entry name" value="FLAGELLAR M-RING PROTEIN"/>
    <property type="match status" value="1"/>
</dbReference>
<dbReference type="GO" id="GO:0071973">
    <property type="term" value="P:bacterial-type flagellum-dependent cell motility"/>
    <property type="evidence" value="ECO:0007669"/>
    <property type="project" value="InterPro"/>
</dbReference>
<feature type="domain" description="Flagellar M-ring C-terminal" evidence="13">
    <location>
        <begin position="260"/>
        <end position="393"/>
    </location>
</feature>
<feature type="region of interest" description="Disordered" evidence="10">
    <location>
        <begin position="289"/>
        <end position="348"/>
    </location>
</feature>
<dbReference type="PRINTS" id="PR01009">
    <property type="entry name" value="FLGMRINGFLIF"/>
</dbReference>
<dbReference type="InterPro" id="IPR006182">
    <property type="entry name" value="FliF_N_dom"/>
</dbReference>
<keyword evidence="7 11" id="KW-0472">Membrane</keyword>
<keyword evidence="8 9" id="KW-0975">Bacterial flagellum</keyword>
<keyword evidence="6 11" id="KW-1133">Transmembrane helix</keyword>
<name>A0A1B2DPP0_9BACL</name>
<keyword evidence="14" id="KW-0969">Cilium</keyword>
<evidence type="ECO:0000256" key="10">
    <source>
        <dbReference type="SAM" id="MobiDB-lite"/>
    </source>
</evidence>
<evidence type="ECO:0000256" key="11">
    <source>
        <dbReference type="SAM" id="Phobius"/>
    </source>
</evidence>
<evidence type="ECO:0000256" key="2">
    <source>
        <dbReference type="ARBA" id="ARBA00004651"/>
    </source>
</evidence>
<feature type="compositionally biased region" description="Low complexity" evidence="10">
    <location>
        <begin position="302"/>
        <end position="315"/>
    </location>
</feature>
<keyword evidence="5 11" id="KW-0812">Transmembrane</keyword>
<gene>
    <name evidence="14" type="ORF">BBD42_26700</name>
</gene>
<dbReference type="PIRSF" id="PIRSF004862">
    <property type="entry name" value="FliF"/>
    <property type="match status" value="1"/>
</dbReference>
<dbReference type="AlphaFoldDB" id="A0A1B2DPP0"/>
<accession>A0A1B2DPP0</accession>
<reference evidence="14" key="1">
    <citation type="submission" date="2016-08" db="EMBL/GenBank/DDBJ databases">
        <title>Complete Genome Seqeunce of Paenibacillus sp. BIHB 4019 from tea rhizoplane.</title>
        <authorList>
            <person name="Thakur R."/>
            <person name="Swarnkar M.K."/>
            <person name="Gulati A."/>
        </authorList>
    </citation>
    <scope>NUCLEOTIDE SEQUENCE [LARGE SCALE GENOMIC DNA]</scope>
    <source>
        <strain evidence="14">BIHB4019</strain>
    </source>
</reference>
<keyword evidence="14" id="KW-0282">Flagellum</keyword>